<dbReference type="Proteomes" id="UP000246464">
    <property type="component" value="Chromosome 1"/>
</dbReference>
<protein>
    <submittedName>
        <fullName evidence="1">Uncharacterized protein</fullName>
    </submittedName>
</protein>
<name>A0A2U9AZI3_SCOMX</name>
<evidence type="ECO:0000313" key="2">
    <source>
        <dbReference type="Proteomes" id="UP000246464"/>
    </source>
</evidence>
<keyword evidence="2" id="KW-1185">Reference proteome</keyword>
<dbReference type="EMBL" id="CP026243">
    <property type="protein sequence ID" value="AWO96971.1"/>
    <property type="molecule type" value="Genomic_DNA"/>
</dbReference>
<organism evidence="1 2">
    <name type="scientific">Scophthalmus maximus</name>
    <name type="common">Turbot</name>
    <name type="synonym">Psetta maxima</name>
    <dbReference type="NCBI Taxonomy" id="52904"/>
    <lineage>
        <taxon>Eukaryota</taxon>
        <taxon>Metazoa</taxon>
        <taxon>Chordata</taxon>
        <taxon>Craniata</taxon>
        <taxon>Vertebrata</taxon>
        <taxon>Euteleostomi</taxon>
        <taxon>Actinopterygii</taxon>
        <taxon>Neopterygii</taxon>
        <taxon>Teleostei</taxon>
        <taxon>Neoteleostei</taxon>
        <taxon>Acanthomorphata</taxon>
        <taxon>Carangaria</taxon>
        <taxon>Pleuronectiformes</taxon>
        <taxon>Pleuronectoidei</taxon>
        <taxon>Scophthalmidae</taxon>
        <taxon>Scophthalmus</taxon>
    </lineage>
</organism>
<dbReference type="AlphaFoldDB" id="A0A2U9AZI3"/>
<sequence>MVRVSEPWLLVFGMNSASQMFVDFGILQEGRTFPANVNVALCVRSEVRVLEDNVTLL</sequence>
<gene>
    <name evidence="1" type="ORF">SMAX5B_011749</name>
</gene>
<proteinExistence type="predicted"/>
<evidence type="ECO:0000313" key="1">
    <source>
        <dbReference type="EMBL" id="AWO96971.1"/>
    </source>
</evidence>
<reference evidence="1 2" key="1">
    <citation type="submission" date="2017-12" db="EMBL/GenBank/DDBJ databases">
        <title>Integrating genomic resources of turbot (Scophthalmus maximus) in depth evaluation of genetic and physical mapping variation across individuals.</title>
        <authorList>
            <person name="Martinez P."/>
        </authorList>
    </citation>
    <scope>NUCLEOTIDE SEQUENCE [LARGE SCALE GENOMIC DNA]</scope>
</reference>
<accession>A0A2U9AZI3</accession>